<evidence type="ECO:0000313" key="1">
    <source>
        <dbReference type="EMBL" id="KAK5896673.1"/>
    </source>
</evidence>
<proteinExistence type="predicted"/>
<sequence length="76" mass="8564">MQWTDDCDGSHLAVLYGSHPIKLALIDQQALPLDGGHGNINHSLPSIWMAFLKKSKNDKVYMKFKEVDFLSANTVY</sequence>
<protein>
    <submittedName>
        <fullName evidence="1">Uncharacterized protein</fullName>
    </submittedName>
</protein>
<organism evidence="1 2">
    <name type="scientific">Champsocephalus esox</name>
    <name type="common">pike icefish</name>
    <dbReference type="NCBI Taxonomy" id="159716"/>
    <lineage>
        <taxon>Eukaryota</taxon>
        <taxon>Metazoa</taxon>
        <taxon>Chordata</taxon>
        <taxon>Craniata</taxon>
        <taxon>Vertebrata</taxon>
        <taxon>Euteleostomi</taxon>
        <taxon>Actinopterygii</taxon>
        <taxon>Neopterygii</taxon>
        <taxon>Teleostei</taxon>
        <taxon>Neoteleostei</taxon>
        <taxon>Acanthomorphata</taxon>
        <taxon>Eupercaria</taxon>
        <taxon>Perciformes</taxon>
        <taxon>Notothenioidei</taxon>
        <taxon>Channichthyidae</taxon>
        <taxon>Champsocephalus</taxon>
    </lineage>
</organism>
<dbReference type="AlphaFoldDB" id="A0AAN8C6U0"/>
<dbReference type="Proteomes" id="UP001335648">
    <property type="component" value="Unassembled WGS sequence"/>
</dbReference>
<accession>A0AAN8C6U0</accession>
<gene>
    <name evidence="1" type="ORF">CesoFtcFv8_009811</name>
</gene>
<comment type="caution">
    <text evidence="1">The sequence shown here is derived from an EMBL/GenBank/DDBJ whole genome shotgun (WGS) entry which is preliminary data.</text>
</comment>
<dbReference type="EMBL" id="JAULUE010002053">
    <property type="protein sequence ID" value="KAK5896673.1"/>
    <property type="molecule type" value="Genomic_DNA"/>
</dbReference>
<keyword evidence="2" id="KW-1185">Reference proteome</keyword>
<name>A0AAN8C6U0_9TELE</name>
<reference evidence="1 2" key="1">
    <citation type="journal article" date="2023" name="Mol. Biol. Evol.">
        <title>Genomics of Secondarily Temperate Adaptation in the Only Non-Antarctic Icefish.</title>
        <authorList>
            <person name="Rivera-Colon A.G."/>
            <person name="Rayamajhi N."/>
            <person name="Minhas B.F."/>
            <person name="Madrigal G."/>
            <person name="Bilyk K.T."/>
            <person name="Yoon V."/>
            <person name="Hune M."/>
            <person name="Gregory S."/>
            <person name="Cheng C.H.C."/>
            <person name="Catchen J.M."/>
        </authorList>
    </citation>
    <scope>NUCLEOTIDE SEQUENCE [LARGE SCALE GENOMIC DNA]</scope>
    <source>
        <strain evidence="1">JC2023a</strain>
    </source>
</reference>
<evidence type="ECO:0000313" key="2">
    <source>
        <dbReference type="Proteomes" id="UP001335648"/>
    </source>
</evidence>